<evidence type="ECO:0000256" key="10">
    <source>
        <dbReference type="PROSITE-ProRule" id="PRU00552"/>
    </source>
</evidence>
<dbReference type="SMART" id="SM00487">
    <property type="entry name" value="DEXDc"/>
    <property type="match status" value="1"/>
</dbReference>
<feature type="compositionally biased region" description="Gly residues" evidence="12">
    <location>
        <begin position="392"/>
        <end position="410"/>
    </location>
</feature>
<keyword evidence="17" id="KW-1185">Reference proteome</keyword>
<dbReference type="PROSITE" id="PS51192">
    <property type="entry name" value="HELICASE_ATP_BIND_1"/>
    <property type="match status" value="1"/>
</dbReference>
<accession>A0A1H9NST5</accession>
<evidence type="ECO:0000256" key="12">
    <source>
        <dbReference type="SAM" id="MobiDB-lite"/>
    </source>
</evidence>
<evidence type="ECO:0000256" key="5">
    <source>
        <dbReference type="ARBA" id="ARBA00022806"/>
    </source>
</evidence>
<evidence type="ECO:0000256" key="11">
    <source>
        <dbReference type="RuleBase" id="RU000492"/>
    </source>
</evidence>
<evidence type="ECO:0000256" key="4">
    <source>
        <dbReference type="ARBA" id="ARBA00022801"/>
    </source>
</evidence>
<gene>
    <name evidence="16" type="ORF">SAMN05216548_11731</name>
</gene>
<evidence type="ECO:0000259" key="15">
    <source>
        <dbReference type="PROSITE" id="PS51195"/>
    </source>
</evidence>
<dbReference type="Proteomes" id="UP000199647">
    <property type="component" value="Unassembled WGS sequence"/>
</dbReference>
<feature type="region of interest" description="Disordered" evidence="12">
    <location>
        <begin position="373"/>
        <end position="444"/>
    </location>
</feature>
<keyword evidence="4 11" id="KW-0378">Hydrolase</keyword>
<evidence type="ECO:0000313" key="16">
    <source>
        <dbReference type="EMBL" id="SER38958.1"/>
    </source>
</evidence>
<keyword evidence="3 11" id="KW-0547">Nucleotide-binding</keyword>
<dbReference type="SMART" id="SM00490">
    <property type="entry name" value="HELICc"/>
    <property type="match status" value="1"/>
</dbReference>
<feature type="short sequence motif" description="Q motif" evidence="10">
    <location>
        <begin position="4"/>
        <end position="32"/>
    </location>
</feature>
<dbReference type="PROSITE" id="PS51195">
    <property type="entry name" value="Q_MOTIF"/>
    <property type="match status" value="1"/>
</dbReference>
<dbReference type="GO" id="GO:0009266">
    <property type="term" value="P:response to temperature stimulus"/>
    <property type="evidence" value="ECO:0007669"/>
    <property type="project" value="UniProtKB-ARBA"/>
</dbReference>
<dbReference type="AlphaFoldDB" id="A0A1H9NST5"/>
<dbReference type="PANTHER" id="PTHR47959">
    <property type="entry name" value="ATP-DEPENDENT RNA HELICASE RHLE-RELATED"/>
    <property type="match status" value="1"/>
</dbReference>
<dbReference type="GO" id="GO:0003724">
    <property type="term" value="F:RNA helicase activity"/>
    <property type="evidence" value="ECO:0007669"/>
    <property type="project" value="UniProtKB-EC"/>
</dbReference>
<dbReference type="GO" id="GO:0042255">
    <property type="term" value="P:ribosome assembly"/>
    <property type="evidence" value="ECO:0007669"/>
    <property type="project" value="UniProtKB-ARBA"/>
</dbReference>
<protein>
    <recommendedName>
        <fullName evidence="9">DEAD-box ATP-dependent RNA helicase RhpA</fullName>
        <ecNumber evidence="1">3.6.4.13</ecNumber>
    </recommendedName>
</protein>
<comment type="similarity">
    <text evidence="7 11">Belongs to the DEAD box helicase family.</text>
</comment>
<dbReference type="EMBL" id="FOFG01000017">
    <property type="protein sequence ID" value="SER38958.1"/>
    <property type="molecule type" value="Genomic_DNA"/>
</dbReference>
<dbReference type="CDD" id="cd00268">
    <property type="entry name" value="DEADc"/>
    <property type="match status" value="1"/>
</dbReference>
<feature type="domain" description="Helicase ATP-binding" evidence="13">
    <location>
        <begin position="35"/>
        <end position="210"/>
    </location>
</feature>
<evidence type="ECO:0000256" key="3">
    <source>
        <dbReference type="ARBA" id="ARBA00022741"/>
    </source>
</evidence>
<dbReference type="CDD" id="cd18787">
    <property type="entry name" value="SF2_C_DEAD"/>
    <property type="match status" value="1"/>
</dbReference>
<evidence type="ECO:0000256" key="9">
    <source>
        <dbReference type="ARBA" id="ARBA00074363"/>
    </source>
</evidence>
<dbReference type="InterPro" id="IPR014001">
    <property type="entry name" value="Helicase_ATP-bd"/>
</dbReference>
<name>A0A1H9NST5_9HYPH</name>
<evidence type="ECO:0000256" key="8">
    <source>
        <dbReference type="ARBA" id="ARBA00047984"/>
    </source>
</evidence>
<dbReference type="OrthoDB" id="9805696at2"/>
<dbReference type="InterPro" id="IPR014014">
    <property type="entry name" value="RNA_helicase_DEAD_Q_motif"/>
</dbReference>
<keyword evidence="5 11" id="KW-0347">Helicase</keyword>
<dbReference type="InterPro" id="IPR011545">
    <property type="entry name" value="DEAD/DEAH_box_helicase_dom"/>
</dbReference>
<sequence>MTTENFRDLGLAEPILRALEAQNFTTPTPIQAKAIPIILQGRDLLGIAQTGTGKTAAFGLPVLHQLGEEKVTLGRGGCRVLILAPTRELAIQIEQNLRSFAKEMRLRIVAILGGVSRKGQVDKLSRGADIVIGTPGRVVDLMSTRDLVLNQVTHFVLDEADRMLDLGFIKDIRRVVSALPQQRQSLLFSATMPDDVSGLAHSILNEPQRVEIARQGATPAEIDQRVYFLGAAEKRTMLVDLLQDPSITRAIVFTRTKHGANKVTEFLNKAGYDADALHGNKSQAARQKALDRFRSGDSRLLVATDIAARGIDVSEISHVFNFEMPNLAETYVHRIGRTARAGASGIAIAFCEPNETSYLRDIERLIGRELDLAGGTRPSVMNGKLPVPAKMGRGGGGGRPSANKSGGGQHAGANKRPGAGAGAGKPSTKATRGRERRRYGEAAA</sequence>
<dbReference type="PANTHER" id="PTHR47959:SF13">
    <property type="entry name" value="ATP-DEPENDENT RNA HELICASE RHLE"/>
    <property type="match status" value="1"/>
</dbReference>
<reference evidence="16 17" key="1">
    <citation type="submission" date="2016-10" db="EMBL/GenBank/DDBJ databases">
        <authorList>
            <person name="de Groot N.N."/>
        </authorList>
    </citation>
    <scope>NUCLEOTIDE SEQUENCE [LARGE SCALE GENOMIC DNA]</scope>
    <source>
        <strain evidence="16 17">A52C2</strain>
    </source>
</reference>
<dbReference type="Pfam" id="PF00271">
    <property type="entry name" value="Helicase_C"/>
    <property type="match status" value="1"/>
</dbReference>
<dbReference type="PROSITE" id="PS51194">
    <property type="entry name" value="HELICASE_CTER"/>
    <property type="match status" value="1"/>
</dbReference>
<feature type="domain" description="DEAD-box RNA helicase Q" evidence="15">
    <location>
        <begin position="4"/>
        <end position="32"/>
    </location>
</feature>
<dbReference type="EC" id="3.6.4.13" evidence="1"/>
<dbReference type="InterPro" id="IPR027417">
    <property type="entry name" value="P-loop_NTPase"/>
</dbReference>
<evidence type="ECO:0000256" key="6">
    <source>
        <dbReference type="ARBA" id="ARBA00022840"/>
    </source>
</evidence>
<dbReference type="InterPro" id="IPR000629">
    <property type="entry name" value="RNA-helicase_DEAD-box_CS"/>
</dbReference>
<proteinExistence type="inferred from homology"/>
<keyword evidence="2" id="KW-0963">Cytoplasm</keyword>
<dbReference type="GO" id="GO:0016787">
    <property type="term" value="F:hydrolase activity"/>
    <property type="evidence" value="ECO:0007669"/>
    <property type="project" value="UniProtKB-KW"/>
</dbReference>
<evidence type="ECO:0000256" key="7">
    <source>
        <dbReference type="ARBA" id="ARBA00038437"/>
    </source>
</evidence>
<dbReference type="SUPFAM" id="SSF52540">
    <property type="entry name" value="P-loop containing nucleoside triphosphate hydrolases"/>
    <property type="match status" value="1"/>
</dbReference>
<evidence type="ECO:0000259" key="13">
    <source>
        <dbReference type="PROSITE" id="PS51192"/>
    </source>
</evidence>
<dbReference type="Gene3D" id="3.40.50.300">
    <property type="entry name" value="P-loop containing nucleotide triphosphate hydrolases"/>
    <property type="match status" value="2"/>
</dbReference>
<evidence type="ECO:0000259" key="14">
    <source>
        <dbReference type="PROSITE" id="PS51194"/>
    </source>
</evidence>
<comment type="catalytic activity">
    <reaction evidence="8">
        <text>ATP + H2O = ADP + phosphate + H(+)</text>
        <dbReference type="Rhea" id="RHEA:13065"/>
        <dbReference type="ChEBI" id="CHEBI:15377"/>
        <dbReference type="ChEBI" id="CHEBI:15378"/>
        <dbReference type="ChEBI" id="CHEBI:30616"/>
        <dbReference type="ChEBI" id="CHEBI:43474"/>
        <dbReference type="ChEBI" id="CHEBI:456216"/>
        <dbReference type="EC" id="3.6.4.13"/>
    </reaction>
</comment>
<dbReference type="STRING" id="1855383.SAMN05216548_11731"/>
<keyword evidence="6 11" id="KW-0067">ATP-binding</keyword>
<feature type="domain" description="Helicase C-terminal" evidence="14">
    <location>
        <begin position="237"/>
        <end position="384"/>
    </location>
</feature>
<dbReference type="GO" id="GO:0005524">
    <property type="term" value="F:ATP binding"/>
    <property type="evidence" value="ECO:0007669"/>
    <property type="project" value="UniProtKB-KW"/>
</dbReference>
<dbReference type="InterPro" id="IPR044742">
    <property type="entry name" value="DEAD/DEAH_RhlB"/>
</dbReference>
<dbReference type="Pfam" id="PF00270">
    <property type="entry name" value="DEAD"/>
    <property type="match status" value="1"/>
</dbReference>
<evidence type="ECO:0000256" key="1">
    <source>
        <dbReference type="ARBA" id="ARBA00012552"/>
    </source>
</evidence>
<evidence type="ECO:0000313" key="17">
    <source>
        <dbReference type="Proteomes" id="UP000199647"/>
    </source>
</evidence>
<organism evidence="16 17">
    <name type="scientific">Faunimonas pinastri</name>
    <dbReference type="NCBI Taxonomy" id="1855383"/>
    <lineage>
        <taxon>Bacteria</taxon>
        <taxon>Pseudomonadati</taxon>
        <taxon>Pseudomonadota</taxon>
        <taxon>Alphaproteobacteria</taxon>
        <taxon>Hyphomicrobiales</taxon>
        <taxon>Afifellaceae</taxon>
        <taxon>Faunimonas</taxon>
    </lineage>
</organism>
<dbReference type="GO" id="GO:0003676">
    <property type="term" value="F:nucleic acid binding"/>
    <property type="evidence" value="ECO:0007669"/>
    <property type="project" value="InterPro"/>
</dbReference>
<dbReference type="InterPro" id="IPR050079">
    <property type="entry name" value="DEAD_box_RNA_helicase"/>
</dbReference>
<dbReference type="GO" id="GO:0005829">
    <property type="term" value="C:cytosol"/>
    <property type="evidence" value="ECO:0007669"/>
    <property type="project" value="TreeGrafter"/>
</dbReference>
<dbReference type="RefSeq" id="WP_092499089.1">
    <property type="nucleotide sequence ID" value="NZ_FOFG01000017.1"/>
</dbReference>
<evidence type="ECO:0000256" key="2">
    <source>
        <dbReference type="ARBA" id="ARBA00022490"/>
    </source>
</evidence>
<dbReference type="PROSITE" id="PS00039">
    <property type="entry name" value="DEAD_ATP_HELICASE"/>
    <property type="match status" value="1"/>
</dbReference>
<dbReference type="InterPro" id="IPR001650">
    <property type="entry name" value="Helicase_C-like"/>
</dbReference>
<dbReference type="FunFam" id="3.40.50.300:FF:000108">
    <property type="entry name" value="ATP-dependent RNA helicase RhlE"/>
    <property type="match status" value="1"/>
</dbReference>